<name>A0A0E9XVX0_ANGAN</name>
<evidence type="ECO:0000256" key="1">
    <source>
        <dbReference type="SAM" id="MobiDB-lite"/>
    </source>
</evidence>
<dbReference type="EMBL" id="GBXM01002567">
    <property type="protein sequence ID" value="JAI06011.1"/>
    <property type="molecule type" value="Transcribed_RNA"/>
</dbReference>
<feature type="region of interest" description="Disordered" evidence="1">
    <location>
        <begin position="77"/>
        <end position="105"/>
    </location>
</feature>
<reference evidence="2" key="1">
    <citation type="submission" date="2014-11" db="EMBL/GenBank/DDBJ databases">
        <authorList>
            <person name="Amaro Gonzalez C."/>
        </authorList>
    </citation>
    <scope>NUCLEOTIDE SEQUENCE</scope>
</reference>
<sequence length="105" mass="11425">MYICVCAYVCMCVCISMNVYVCLCIYTQVTKSVSSSLFLGNCKCKVIFATPGAVNLTPSPKNCGNCHVTGARTQARSGNKHENVDTNKTLLTKTEQTKSHKGHIN</sequence>
<dbReference type="AlphaFoldDB" id="A0A0E9XVX0"/>
<accession>A0A0E9XVX0</accession>
<evidence type="ECO:0000313" key="2">
    <source>
        <dbReference type="EMBL" id="JAI06011.1"/>
    </source>
</evidence>
<proteinExistence type="predicted"/>
<reference evidence="2" key="2">
    <citation type="journal article" date="2015" name="Fish Shellfish Immunol.">
        <title>Early steps in the European eel (Anguilla anguilla)-Vibrio vulnificus interaction in the gills: Role of the RtxA13 toxin.</title>
        <authorList>
            <person name="Callol A."/>
            <person name="Pajuelo D."/>
            <person name="Ebbesson L."/>
            <person name="Teles M."/>
            <person name="MacKenzie S."/>
            <person name="Amaro C."/>
        </authorList>
    </citation>
    <scope>NUCLEOTIDE SEQUENCE</scope>
</reference>
<protein>
    <submittedName>
        <fullName evidence="2">Uncharacterized protein</fullName>
    </submittedName>
</protein>
<organism evidence="2">
    <name type="scientific">Anguilla anguilla</name>
    <name type="common">European freshwater eel</name>
    <name type="synonym">Muraena anguilla</name>
    <dbReference type="NCBI Taxonomy" id="7936"/>
    <lineage>
        <taxon>Eukaryota</taxon>
        <taxon>Metazoa</taxon>
        <taxon>Chordata</taxon>
        <taxon>Craniata</taxon>
        <taxon>Vertebrata</taxon>
        <taxon>Euteleostomi</taxon>
        <taxon>Actinopterygii</taxon>
        <taxon>Neopterygii</taxon>
        <taxon>Teleostei</taxon>
        <taxon>Anguilliformes</taxon>
        <taxon>Anguillidae</taxon>
        <taxon>Anguilla</taxon>
    </lineage>
</organism>